<organism evidence="2">
    <name type="scientific">Timema shepardi</name>
    <name type="common">Walking stick</name>
    <dbReference type="NCBI Taxonomy" id="629360"/>
    <lineage>
        <taxon>Eukaryota</taxon>
        <taxon>Metazoa</taxon>
        <taxon>Ecdysozoa</taxon>
        <taxon>Arthropoda</taxon>
        <taxon>Hexapoda</taxon>
        <taxon>Insecta</taxon>
        <taxon>Pterygota</taxon>
        <taxon>Neoptera</taxon>
        <taxon>Polyneoptera</taxon>
        <taxon>Phasmatodea</taxon>
        <taxon>Timematodea</taxon>
        <taxon>Timematoidea</taxon>
        <taxon>Timematidae</taxon>
        <taxon>Timema</taxon>
    </lineage>
</organism>
<feature type="transmembrane region" description="Helical" evidence="1">
    <location>
        <begin position="517"/>
        <end position="536"/>
    </location>
</feature>
<feature type="transmembrane region" description="Helical" evidence="1">
    <location>
        <begin position="718"/>
        <end position="739"/>
    </location>
</feature>
<keyword evidence="1" id="KW-0812">Transmembrane</keyword>
<evidence type="ECO:0000313" key="2">
    <source>
        <dbReference type="EMBL" id="CAD7262060.1"/>
    </source>
</evidence>
<name>A0A7R9AXI9_TIMSH</name>
<feature type="transmembrane region" description="Helical" evidence="1">
    <location>
        <begin position="617"/>
        <end position="636"/>
    </location>
</feature>
<feature type="transmembrane region" description="Helical" evidence="1">
    <location>
        <begin position="418"/>
        <end position="436"/>
    </location>
</feature>
<feature type="transmembrane region" description="Helical" evidence="1">
    <location>
        <begin position="443"/>
        <end position="461"/>
    </location>
</feature>
<proteinExistence type="predicted"/>
<dbReference type="AlphaFoldDB" id="A0A7R9AXI9"/>
<feature type="transmembrane region" description="Helical" evidence="1">
    <location>
        <begin position="643"/>
        <end position="661"/>
    </location>
</feature>
<feature type="transmembrane region" description="Helical" evidence="1">
    <location>
        <begin position="667"/>
        <end position="686"/>
    </location>
</feature>
<feature type="transmembrane region" description="Helical" evidence="1">
    <location>
        <begin position="493"/>
        <end position="511"/>
    </location>
</feature>
<protein>
    <submittedName>
        <fullName evidence="2">Uncharacterized protein</fullName>
    </submittedName>
</protein>
<evidence type="ECO:0000256" key="1">
    <source>
        <dbReference type="SAM" id="Phobius"/>
    </source>
</evidence>
<reference evidence="2" key="1">
    <citation type="submission" date="2020-11" db="EMBL/GenBank/DDBJ databases">
        <authorList>
            <person name="Tran Van P."/>
        </authorList>
    </citation>
    <scope>NUCLEOTIDE SEQUENCE</scope>
</reference>
<accession>A0A7R9AXI9</accession>
<feature type="transmembrane region" description="Helical" evidence="1">
    <location>
        <begin position="693"/>
        <end position="712"/>
    </location>
</feature>
<sequence>MYWLNHFLQQHYKGHLMNQVYPFHPYSSTSRRYAQFDISKVTPRSHYESRCTTVHCEVPVSNDLGVGRQCQVRHNIIIFRTVGIKFVWSWFFLRGQTLANPSAEQAANRGRSAAASRRLDDAPSPLCLIIVCDAFLCLESGISRLEYGEAYICGAPLHKGIHDVPLSDMAAACTETAVTVMHQLKHDGEESVDVWYVVNVASHRLKHCLSGLHVSWHPMRDINCQASSPPSHPLNPSALPATHIKPLMDLELYSCSMSHRFTNVSLVTLPGVQMLSSSSLAGKPDKTNLTPLFVDPPIAFNFISKCVNHLVFPADVRSCPEQCSQDCVLFLGGSHHEWGVAFRRHAVDVCTLFQKHLHKHVPLVLHRVVQECSLSLTRFQKSRKVSWSQLGHWRANRTALSPLASSNVTTAPPRTKRFTISLLAFLAAHMSGVILSCNITRRFTISLLAFLAAHMSGVILSCNITRRFTISLLAFLAAHMSGVILSCNITRRFTISLLAFLAAHMSGVILSCNITRRFTISLLAFLAAHMSGVILSCNITRRFTISLLAFLAAHMSGVILSCNITRRFTISLLAFLAAHMSGVILSCNITRRFTISLLAFLAAHMSGVILSCNITRRFTISLLAFLAAHMSGVILSCNITRRFTISLLAFLAAHMSGVILSCNITRRFTISLLAFLAAHMSGVILSCNITRRFTISLLAFLAAHMSGVILSCNITRRFTISLLAFLAAHMSGVILSCNITTRRFTTSRLAFLAAHMSGYSSSHPTVYEKDTKIFAWNCALHSSNEVVFDCCAHAHVEGSGGKAELPGRESTVTLAVPALTEYWLLPIPSLTSSKLLLLTSPHASMLCPSFSNFLTTSNFPRATAASRAVTSVWNNRGEELRARANQVHRLTTIHHGYRDRPRHRRGQDALPEMLVLPSWLRNCLV</sequence>
<keyword evidence="1" id="KW-0472">Membrane</keyword>
<feature type="transmembrane region" description="Helical" evidence="1">
    <location>
        <begin position="567"/>
        <end position="586"/>
    </location>
</feature>
<gene>
    <name evidence="2" type="ORF">TSIB3V08_LOCUS6179</name>
</gene>
<feature type="transmembrane region" description="Helical" evidence="1">
    <location>
        <begin position="593"/>
        <end position="611"/>
    </location>
</feature>
<keyword evidence="1" id="KW-1133">Transmembrane helix</keyword>
<dbReference type="EMBL" id="OC002580">
    <property type="protein sequence ID" value="CAD7262060.1"/>
    <property type="molecule type" value="Genomic_DNA"/>
</dbReference>
<feature type="transmembrane region" description="Helical" evidence="1">
    <location>
        <begin position="543"/>
        <end position="561"/>
    </location>
</feature>